<keyword evidence="1" id="KW-0175">Coiled coil</keyword>
<feature type="region of interest" description="Disordered" evidence="2">
    <location>
        <begin position="582"/>
        <end position="634"/>
    </location>
</feature>
<sequence>MPNTKESSQGDPLRDIPTVLANLTSQLIPQYMTKIQKAKPSNPEDEMADLLETALTTTLRDKELTRCMSVMMSSQLEYKDYLLECALAKIKAQKDENSALKKTLEETKKSLSVLEKHSARCEASRLPSLISHEENLDLKDKIERLNENLYKKEKELDDTNKQLAKTTEDLIQSESLQEQATEDVKALKALVKVRAEALEVKEKQTSTLQHQLQIAQRQLILCQERQEKTDKELEDAQRELRCSLQSGRAQRERMKQTFLEEMIYDQPPERAPSLPSKPTLKYLSQHHDRTLLDPERSSLSQKSYSPPHDGFLPFPSDRDLDKIARNIARFEPEHQGATDTCTYLKDIDFYLRKFPGATTDDKIYLIKATSSREVSSFLERQPYHVRNNYDLLCQALIEEFSDYLTQTGLSAALSIKQGRSEPPQQYYNRLCEAYFGFRNEPEMEEDLNFKTLFVQNLHPTTSHHLGVLACPNTSTSRQLRELAVKGFAKQRQTLAKKAEPVTLLAMETKSLPMELNEASDCVFSGSDKPPNEWLTRPPKPFRPQQTHKGQSYTPRPRSDPDQCQVNFETNCCYSDSRHGGFYPRQRKNHQHRQSGVNDWQNQSKSHSQKRRSYYPPQSVSSTLKVNKHDYSANH</sequence>
<feature type="compositionally biased region" description="Polar residues" evidence="2">
    <location>
        <begin position="593"/>
        <end position="605"/>
    </location>
</feature>
<feature type="compositionally biased region" description="Polar residues" evidence="2">
    <location>
        <begin position="543"/>
        <end position="553"/>
    </location>
</feature>
<evidence type="ECO:0000256" key="1">
    <source>
        <dbReference type="SAM" id="Coils"/>
    </source>
</evidence>
<proteinExistence type="predicted"/>
<dbReference type="EMBL" id="OY660886">
    <property type="protein sequence ID" value="CAJ1085941.1"/>
    <property type="molecule type" value="Genomic_DNA"/>
</dbReference>
<evidence type="ECO:0000313" key="3">
    <source>
        <dbReference type="EMBL" id="CAJ1085941.1"/>
    </source>
</evidence>
<dbReference type="SUPFAM" id="SSF47353">
    <property type="entry name" value="Retrovirus capsid dimerization domain-like"/>
    <property type="match status" value="1"/>
</dbReference>
<feature type="region of interest" description="Disordered" evidence="2">
    <location>
        <begin position="520"/>
        <end position="561"/>
    </location>
</feature>
<reference evidence="3" key="1">
    <citation type="submission" date="2023-08" db="EMBL/GenBank/DDBJ databases">
        <authorList>
            <person name="Alioto T."/>
            <person name="Alioto T."/>
            <person name="Gomez Garrido J."/>
        </authorList>
    </citation>
    <scope>NUCLEOTIDE SEQUENCE</scope>
</reference>
<protein>
    <submittedName>
        <fullName evidence="3">Uncharacterized protein</fullName>
    </submittedName>
</protein>
<keyword evidence="4" id="KW-1185">Reference proteome</keyword>
<feature type="compositionally biased region" description="Polar residues" evidence="2">
    <location>
        <begin position="615"/>
        <end position="624"/>
    </location>
</feature>
<evidence type="ECO:0000256" key="2">
    <source>
        <dbReference type="SAM" id="MobiDB-lite"/>
    </source>
</evidence>
<dbReference type="AlphaFoldDB" id="A0AAV1HJA5"/>
<feature type="coiled-coil region" evidence="1">
    <location>
        <begin position="83"/>
        <end position="169"/>
    </location>
</feature>
<name>A0AAV1HJA5_XYRNO</name>
<evidence type="ECO:0000313" key="4">
    <source>
        <dbReference type="Proteomes" id="UP001178508"/>
    </source>
</evidence>
<gene>
    <name evidence="3" type="ORF">XNOV1_A042683</name>
</gene>
<accession>A0AAV1HJA5</accession>
<feature type="coiled-coil region" evidence="1">
    <location>
        <begin position="198"/>
        <end position="239"/>
    </location>
</feature>
<organism evidence="3 4">
    <name type="scientific">Xyrichtys novacula</name>
    <name type="common">Pearly razorfish</name>
    <name type="synonym">Hemipteronotus novacula</name>
    <dbReference type="NCBI Taxonomy" id="13765"/>
    <lineage>
        <taxon>Eukaryota</taxon>
        <taxon>Metazoa</taxon>
        <taxon>Chordata</taxon>
        <taxon>Craniata</taxon>
        <taxon>Vertebrata</taxon>
        <taxon>Euteleostomi</taxon>
        <taxon>Actinopterygii</taxon>
        <taxon>Neopterygii</taxon>
        <taxon>Teleostei</taxon>
        <taxon>Neoteleostei</taxon>
        <taxon>Acanthomorphata</taxon>
        <taxon>Eupercaria</taxon>
        <taxon>Labriformes</taxon>
        <taxon>Labridae</taxon>
        <taxon>Xyrichtys</taxon>
    </lineage>
</organism>
<dbReference type="Proteomes" id="UP001178508">
    <property type="component" value="Chromosome 23"/>
</dbReference>